<organism evidence="7 10">
    <name type="scientific">Phascolarctobacterium faecium</name>
    <dbReference type="NCBI Taxonomy" id="33025"/>
    <lineage>
        <taxon>Bacteria</taxon>
        <taxon>Bacillati</taxon>
        <taxon>Bacillota</taxon>
        <taxon>Negativicutes</taxon>
        <taxon>Acidaminococcales</taxon>
        <taxon>Acidaminococcaceae</taxon>
        <taxon>Phascolarctobacterium</taxon>
    </lineage>
</organism>
<proteinExistence type="predicted"/>
<keyword evidence="2" id="KW-0812">Transmembrane</keyword>
<dbReference type="Proteomes" id="UP000443070">
    <property type="component" value="Unassembled WGS sequence"/>
</dbReference>
<dbReference type="Pfam" id="PF03865">
    <property type="entry name" value="ShlB"/>
    <property type="match status" value="1"/>
</dbReference>
<dbReference type="PANTHER" id="PTHR34597">
    <property type="entry name" value="SLR1661 PROTEIN"/>
    <property type="match status" value="1"/>
</dbReference>
<evidence type="ECO:0000256" key="4">
    <source>
        <dbReference type="SAM" id="SignalP"/>
    </source>
</evidence>
<evidence type="ECO:0000259" key="6">
    <source>
        <dbReference type="Pfam" id="PF08479"/>
    </source>
</evidence>
<gene>
    <name evidence="7" type="ORF">GMD11_02515</name>
    <name evidence="8" type="ORF">GMD18_02510</name>
</gene>
<feature type="signal peptide" evidence="4">
    <location>
        <begin position="1"/>
        <end position="15"/>
    </location>
</feature>
<evidence type="ECO:0000256" key="2">
    <source>
        <dbReference type="ARBA" id="ARBA00022692"/>
    </source>
</evidence>
<dbReference type="InterPro" id="IPR013686">
    <property type="entry name" value="Polypept-transport_assoc_ShlB"/>
</dbReference>
<dbReference type="EMBL" id="WNBM01000001">
    <property type="protein sequence ID" value="MTT75143.1"/>
    <property type="molecule type" value="Genomic_DNA"/>
</dbReference>
<protein>
    <recommendedName>
        <fullName evidence="11">ShlB/FhaC/HecB family hemolysin secretion/activation protein</fullName>
    </recommendedName>
</protein>
<evidence type="ECO:0000313" key="10">
    <source>
        <dbReference type="Proteomes" id="UP000484547"/>
    </source>
</evidence>
<dbReference type="Proteomes" id="UP000484547">
    <property type="component" value="Unassembled WGS sequence"/>
</dbReference>
<keyword evidence="4" id="KW-0732">Signal</keyword>
<keyword evidence="1" id="KW-1134">Transmembrane beta strand</keyword>
<dbReference type="InterPro" id="IPR051544">
    <property type="entry name" value="TPS_OM_transporter"/>
</dbReference>
<reference evidence="9 10" key="1">
    <citation type="journal article" date="2019" name="Nat. Med.">
        <title>A library of human gut bacterial isolates paired with longitudinal multiomics data enables mechanistic microbiome research.</title>
        <authorList>
            <person name="Poyet M."/>
            <person name="Groussin M."/>
            <person name="Gibbons S.M."/>
            <person name="Avila-Pacheco J."/>
            <person name="Jiang X."/>
            <person name="Kearney S.M."/>
            <person name="Perrotta A.R."/>
            <person name="Berdy B."/>
            <person name="Zhao S."/>
            <person name="Lieberman T.D."/>
            <person name="Swanson P.K."/>
            <person name="Smith M."/>
            <person name="Roesemann S."/>
            <person name="Alexander J.E."/>
            <person name="Rich S.A."/>
            <person name="Livny J."/>
            <person name="Vlamakis H."/>
            <person name="Clish C."/>
            <person name="Bullock K."/>
            <person name="Deik A."/>
            <person name="Scott J."/>
            <person name="Pierce K.A."/>
            <person name="Xavier R.J."/>
            <person name="Alm E.J."/>
        </authorList>
    </citation>
    <scope>NUCLEOTIDE SEQUENCE [LARGE SCALE GENOMIC DNA]</scope>
    <source>
        <strain evidence="7 10">BIOML-A13</strain>
        <strain evidence="8 9">BIOML-A3</strain>
    </source>
</reference>
<keyword evidence="3" id="KW-0998">Cell outer membrane</keyword>
<evidence type="ECO:0000313" key="8">
    <source>
        <dbReference type="EMBL" id="MTU03274.1"/>
    </source>
</evidence>
<feature type="chain" id="PRO_5038819575" description="ShlB/FhaC/HecB family hemolysin secretion/activation protein" evidence="4">
    <location>
        <begin position="16"/>
        <end position="530"/>
    </location>
</feature>
<dbReference type="OrthoDB" id="596066at2"/>
<evidence type="ECO:0000313" key="9">
    <source>
        <dbReference type="Proteomes" id="UP000443070"/>
    </source>
</evidence>
<feature type="domain" description="Polypeptide-transport-associated ShlB-type" evidence="6">
    <location>
        <begin position="59"/>
        <end position="131"/>
    </location>
</feature>
<dbReference type="Gene3D" id="2.40.160.50">
    <property type="entry name" value="membrane protein fhac: a member of the omp85/tpsb transporter family"/>
    <property type="match status" value="1"/>
</dbReference>
<evidence type="ECO:0000256" key="1">
    <source>
        <dbReference type="ARBA" id="ARBA00022452"/>
    </source>
</evidence>
<keyword evidence="1" id="KW-0472">Membrane</keyword>
<dbReference type="GO" id="GO:0008320">
    <property type="term" value="F:protein transmembrane transporter activity"/>
    <property type="evidence" value="ECO:0007669"/>
    <property type="project" value="TreeGrafter"/>
</dbReference>
<comment type="caution">
    <text evidence="7">The sequence shown here is derived from an EMBL/GenBank/DDBJ whole genome shotgun (WGS) entry which is preliminary data.</text>
</comment>
<dbReference type="GO" id="GO:0046819">
    <property type="term" value="P:protein secretion by the type V secretion system"/>
    <property type="evidence" value="ECO:0007669"/>
    <property type="project" value="TreeGrafter"/>
</dbReference>
<evidence type="ECO:0000256" key="3">
    <source>
        <dbReference type="ARBA" id="ARBA00023237"/>
    </source>
</evidence>
<sequence length="530" mass="57996">MAVALTLGMTSTVWAAAALPGSDPQVRALEQNRSQAEQQAEVYSTAADSKVQGEQTFMLSCFKFTGQDKIDTAVFAELTKDYMGRDITVSELQQAADLVTDYCRNQGYTVATAFLPQQDIKNGVVEIRILLGTMGEIKINNRSRLSEGQAERFLSGLKAGSIIKNGPLETVLNNLNDLPGIAAAGILSAGTEVGSSDLTVTLADKKQADTILYTDNHGGKYSGRYRYGFQTTFNEPGHIGDKLFLGGMLTNSNLHNYKLGYEMPLDSSGSRLGISYSLMDYSLSGFYNILDAVGRAKTFSIYGSTPFINTSRNYLAAAYGYDNRQLQDELRTFGSSTEKHSNALHLGIVGNSRGVGSYTGYSALYYTGRLTYDDINVGNEGTYHKFNTDINHIQSLGHTVNLHINLHSQLASKDLDGSEQFSLGGADGIRAYPQGEASGSSGYQATAELRYATSIANLSLATFIDWGEVELNKNIGDHRNLAGWGVGVQYARPNDYYLRVDYARKLNGEVYQSEENDKNGRVWFLAYKLF</sequence>
<name>A0A7X2XFF6_9FIRM</name>
<evidence type="ECO:0008006" key="11">
    <source>
        <dbReference type="Google" id="ProtNLM"/>
    </source>
</evidence>
<keyword evidence="9" id="KW-1185">Reference proteome</keyword>
<accession>A0A7X2XFF6</accession>
<dbReference type="Gene3D" id="3.10.20.310">
    <property type="entry name" value="membrane protein fhac"/>
    <property type="match status" value="1"/>
</dbReference>
<dbReference type="InterPro" id="IPR005565">
    <property type="entry name" value="Hemolysn_activator_HlyB_C"/>
</dbReference>
<evidence type="ECO:0000313" key="7">
    <source>
        <dbReference type="EMBL" id="MTT75143.1"/>
    </source>
</evidence>
<dbReference type="Pfam" id="PF08479">
    <property type="entry name" value="POTRA_2"/>
    <property type="match status" value="1"/>
</dbReference>
<feature type="domain" description="Haemolysin activator HlyB C-terminal" evidence="5">
    <location>
        <begin position="194"/>
        <end position="489"/>
    </location>
</feature>
<dbReference type="RefSeq" id="WP_155163595.1">
    <property type="nucleotide sequence ID" value="NZ_WNBG01000001.1"/>
</dbReference>
<dbReference type="AlphaFoldDB" id="A0A7X2XFF6"/>
<dbReference type="PANTHER" id="PTHR34597:SF1">
    <property type="entry name" value="HEME_HEMOPEXIN TRANSPORTER PROTEIN HUXB"/>
    <property type="match status" value="1"/>
</dbReference>
<dbReference type="GO" id="GO:0098046">
    <property type="term" value="C:type V protein secretion system complex"/>
    <property type="evidence" value="ECO:0007669"/>
    <property type="project" value="TreeGrafter"/>
</dbReference>
<dbReference type="EMBL" id="WNBW01000001">
    <property type="protein sequence ID" value="MTU03274.1"/>
    <property type="molecule type" value="Genomic_DNA"/>
</dbReference>
<evidence type="ECO:0000259" key="5">
    <source>
        <dbReference type="Pfam" id="PF03865"/>
    </source>
</evidence>